<protein>
    <submittedName>
        <fullName evidence="4">Meiotic fizzy-related protein 2</fullName>
    </submittedName>
</protein>
<dbReference type="InterPro" id="IPR001680">
    <property type="entry name" value="WD40_rpt"/>
</dbReference>
<reference evidence="4 5" key="1">
    <citation type="journal article" date="2018" name="BMC Genomics">
        <title>Comparative genome analyses reveal sequence features reflecting distinct modes of host-adaptation between dicot and monocot powdery mildew.</title>
        <authorList>
            <person name="Wu Y."/>
            <person name="Ma X."/>
            <person name="Pan Z."/>
            <person name="Kale S.D."/>
            <person name="Song Y."/>
            <person name="King H."/>
            <person name="Zhang Q."/>
            <person name="Presley C."/>
            <person name="Deng X."/>
            <person name="Wei C.I."/>
            <person name="Xiao S."/>
        </authorList>
    </citation>
    <scope>NUCLEOTIDE SEQUENCE [LARGE SCALE GENOMIC DNA]</scope>
    <source>
        <strain evidence="4">UMSG1</strain>
    </source>
</reference>
<dbReference type="SUPFAM" id="SSF50978">
    <property type="entry name" value="WD40 repeat-like"/>
    <property type="match status" value="1"/>
</dbReference>
<dbReference type="PANTHER" id="PTHR19918:SF5">
    <property type="entry name" value="MEIOSIS-SPECIFIC APC_C ACTIVATOR PROTEIN AMA1"/>
    <property type="match status" value="1"/>
</dbReference>
<dbReference type="Proteomes" id="UP000285326">
    <property type="component" value="Unassembled WGS sequence"/>
</dbReference>
<comment type="caution">
    <text evidence="4">The sequence shown here is derived from an EMBL/GenBank/DDBJ whole genome shotgun (WGS) entry which is preliminary data.</text>
</comment>
<feature type="region of interest" description="Disordered" evidence="3">
    <location>
        <begin position="227"/>
        <end position="249"/>
    </location>
</feature>
<dbReference type="Pfam" id="PF00400">
    <property type="entry name" value="WD40"/>
    <property type="match status" value="1"/>
</dbReference>
<dbReference type="GO" id="GO:1990757">
    <property type="term" value="F:ubiquitin ligase activator activity"/>
    <property type="evidence" value="ECO:0007669"/>
    <property type="project" value="TreeGrafter"/>
</dbReference>
<evidence type="ECO:0000256" key="1">
    <source>
        <dbReference type="ARBA" id="ARBA00022574"/>
    </source>
</evidence>
<accession>A0A420IC70</accession>
<proteinExistence type="predicted"/>
<dbReference type="PANTHER" id="PTHR19918">
    <property type="entry name" value="CELL DIVISION CYCLE 20 CDC20 FIZZY -RELATED"/>
    <property type="match status" value="1"/>
</dbReference>
<dbReference type="InterPro" id="IPR036322">
    <property type="entry name" value="WD40_repeat_dom_sf"/>
</dbReference>
<organism evidence="4 5">
    <name type="scientific">Golovinomyces cichoracearum</name>
    <dbReference type="NCBI Taxonomy" id="62708"/>
    <lineage>
        <taxon>Eukaryota</taxon>
        <taxon>Fungi</taxon>
        <taxon>Dikarya</taxon>
        <taxon>Ascomycota</taxon>
        <taxon>Pezizomycotina</taxon>
        <taxon>Leotiomycetes</taxon>
        <taxon>Erysiphales</taxon>
        <taxon>Erysiphaceae</taxon>
        <taxon>Golovinomyces</taxon>
    </lineage>
</organism>
<evidence type="ECO:0000256" key="2">
    <source>
        <dbReference type="ARBA" id="ARBA00022737"/>
    </source>
</evidence>
<evidence type="ECO:0000313" key="5">
    <source>
        <dbReference type="Proteomes" id="UP000285326"/>
    </source>
</evidence>
<dbReference type="Gene3D" id="2.130.10.10">
    <property type="entry name" value="YVTN repeat-like/Quinoprotein amine dehydrogenase"/>
    <property type="match status" value="1"/>
</dbReference>
<dbReference type="InterPro" id="IPR033010">
    <property type="entry name" value="Cdc20/Fizzy"/>
</dbReference>
<dbReference type="GO" id="GO:0005680">
    <property type="term" value="C:anaphase-promoting complex"/>
    <property type="evidence" value="ECO:0007669"/>
    <property type="project" value="TreeGrafter"/>
</dbReference>
<keyword evidence="2" id="KW-0677">Repeat</keyword>
<dbReference type="GO" id="GO:0031145">
    <property type="term" value="P:anaphase-promoting complex-dependent catabolic process"/>
    <property type="evidence" value="ECO:0007669"/>
    <property type="project" value="TreeGrafter"/>
</dbReference>
<keyword evidence="1" id="KW-0853">WD repeat</keyword>
<evidence type="ECO:0000256" key="3">
    <source>
        <dbReference type="SAM" id="MobiDB-lite"/>
    </source>
</evidence>
<gene>
    <name evidence="4" type="ORF">GcM1_249223</name>
</gene>
<sequence length="739" mass="82005">MIFKTFLHNQEEKNADYIYLTEFSNAKLTFYNKQKTYPKRVKNPCSCKVPTKIINLVRTYGNDGQDDDAFSEELPYMYPNYISKSLQSSPRARLPKTHKFSRNNHLENHYTLHSHPDRFLPRRKGSTTAIESFRANKDPKLMTSNERLSRNQYSNVDAFGFKRDSLLSRATSVNPSSGRTVSVSRDLSGGSLLALQSNTSAGNSERQASIGTVWRVGGLAHSTVLSNERGGSQLGSSNTPIYTTSFSSKPKTQDDIEKLENRLAEALSLNRTSRILDCQNFNFQGLYKKTRWDQIECHWVSSELPLKKIKTDEVRNLPLTPFKILDAPNLRDDFYCSVLAYSATCHTLAVALGPLLYSWSELRGVQLLNSRSANGSWLTSLGFSSNSGKKCILGFGRSDGSLSLMSLYDNMLPRFEVKQPFPIACLAWRPQFTIRPSKSPVSPGIHVKTEDLLIGDEIGNVYYYSVEWPECWEVARDGWSGSMTLLARISVHTQQICGLSFSSDGSLFATGGNDNICCLFQTDNITHCQKTQSGEETSIADVESDGVKQMRAGSEKHRWIHGAAVKAIAFCPWKEGLLATGGGSNDKCIHFFHANSGSCLATISVSAQVTSLIWSNTRREICATFGYAQPEHPYRIAVFSWPDCGQVYAIPWEGEHRALYAIPYHGGPNEIQTSREGGIGLSRTAQEGCIVVASSDESVKFHEVWAGNKKGTATVKGLLGGSDVIEGLESIDKEGEVIR</sequence>
<dbReference type="SMART" id="SM00320">
    <property type="entry name" value="WD40"/>
    <property type="match status" value="2"/>
</dbReference>
<evidence type="ECO:0000313" key="4">
    <source>
        <dbReference type="EMBL" id="RKF72146.1"/>
    </source>
</evidence>
<dbReference type="InterPro" id="IPR015943">
    <property type="entry name" value="WD40/YVTN_repeat-like_dom_sf"/>
</dbReference>
<dbReference type="GO" id="GO:1905786">
    <property type="term" value="P:positive regulation of anaphase-promoting complex-dependent catabolic process"/>
    <property type="evidence" value="ECO:0007669"/>
    <property type="project" value="TreeGrafter"/>
</dbReference>
<name>A0A420IC70_9PEZI</name>
<dbReference type="GO" id="GO:0010997">
    <property type="term" value="F:anaphase-promoting complex binding"/>
    <property type="evidence" value="ECO:0007669"/>
    <property type="project" value="InterPro"/>
</dbReference>
<dbReference type="AlphaFoldDB" id="A0A420IC70"/>
<dbReference type="EMBL" id="MCBS01024920">
    <property type="protein sequence ID" value="RKF72146.1"/>
    <property type="molecule type" value="Genomic_DNA"/>
</dbReference>